<reference evidence="1 2" key="1">
    <citation type="journal article" date="2018" name="BMC Genomics">
        <title>The genome of Naegleria lovaniensis, the basis for a comparative approach to unravel pathogenicity factors of the human pathogenic amoeba N. fowleri.</title>
        <authorList>
            <person name="Liechti N."/>
            <person name="Schurch N."/>
            <person name="Bruggmann R."/>
            <person name="Wittwer M."/>
        </authorList>
    </citation>
    <scope>NUCLEOTIDE SEQUENCE [LARGE SCALE GENOMIC DNA]</scope>
    <source>
        <strain evidence="1 2">ATCC 30569</strain>
    </source>
</reference>
<evidence type="ECO:0000313" key="2">
    <source>
        <dbReference type="Proteomes" id="UP000816034"/>
    </source>
</evidence>
<name>A0AA88KF19_NAELO</name>
<accession>A0AA88KF19</accession>
<keyword evidence="2" id="KW-1185">Reference proteome</keyword>
<dbReference type="GeneID" id="68101805"/>
<comment type="caution">
    <text evidence="1">The sequence shown here is derived from an EMBL/GenBank/DDBJ whole genome shotgun (WGS) entry which is preliminary data.</text>
</comment>
<sequence length="163" mass="18588">MINTTNTSVNMIVSSTTSSLFSMCEHYLELALSTALECTCMENLCKPNSQLVLDSIDSIQDPFDSELCEFGFAEPHFEHDLKEELLRMEKVSENRCINKSYVESQHGCCRRPPYLIRNQKCSPQTTPFIVVSKIEKLQNSTSRYANRLHAPQESFLCPVDALR</sequence>
<organism evidence="1 2">
    <name type="scientific">Naegleria lovaniensis</name>
    <name type="common">Amoeba</name>
    <dbReference type="NCBI Taxonomy" id="51637"/>
    <lineage>
        <taxon>Eukaryota</taxon>
        <taxon>Discoba</taxon>
        <taxon>Heterolobosea</taxon>
        <taxon>Tetramitia</taxon>
        <taxon>Eutetramitia</taxon>
        <taxon>Vahlkampfiidae</taxon>
        <taxon>Naegleria</taxon>
    </lineage>
</organism>
<dbReference type="RefSeq" id="XP_044544702.1">
    <property type="nucleotide sequence ID" value="XM_044699529.1"/>
</dbReference>
<proteinExistence type="predicted"/>
<dbReference type="EMBL" id="PYSW02000038">
    <property type="protein sequence ID" value="KAG2377440.1"/>
    <property type="molecule type" value="Genomic_DNA"/>
</dbReference>
<dbReference type="AlphaFoldDB" id="A0AA88KF19"/>
<protein>
    <submittedName>
        <fullName evidence="1">Uncharacterized protein</fullName>
    </submittedName>
</protein>
<evidence type="ECO:0000313" key="1">
    <source>
        <dbReference type="EMBL" id="KAG2377440.1"/>
    </source>
</evidence>
<dbReference type="Proteomes" id="UP000816034">
    <property type="component" value="Unassembled WGS sequence"/>
</dbReference>
<gene>
    <name evidence="1" type="ORF">C9374_009351</name>
</gene>